<comment type="caution">
    <text evidence="3">The sequence shown here is derived from an EMBL/GenBank/DDBJ whole genome shotgun (WGS) entry which is preliminary data.</text>
</comment>
<dbReference type="Pfam" id="PF11382">
    <property type="entry name" value="MctB"/>
    <property type="match status" value="1"/>
</dbReference>
<accession>A0A543KPP8</accession>
<keyword evidence="4" id="KW-1185">Reference proteome</keyword>
<gene>
    <name evidence="3" type="ORF">FB476_1945</name>
</gene>
<evidence type="ECO:0000256" key="2">
    <source>
        <dbReference type="SAM" id="MobiDB-lite"/>
    </source>
</evidence>
<feature type="region of interest" description="Disordered" evidence="2">
    <location>
        <begin position="310"/>
        <end position="369"/>
    </location>
</feature>
<dbReference type="Proteomes" id="UP000315133">
    <property type="component" value="Unassembled WGS sequence"/>
</dbReference>
<evidence type="ECO:0000313" key="3">
    <source>
        <dbReference type="EMBL" id="TQM97049.1"/>
    </source>
</evidence>
<sequence>MIDFRYHLVSLVAVFIALAVGIVLGAGPLREGLSSTLEGEVSQLRAERTELRNEVDLANQRAEARERALERTAGRALDGTLEGVRVGVVIFPGADRNVLEQLERQLDRAGGQVGLTVEVSEDWAGPTPDEELLTRLAETLEVPAPREGTSPTTATVLAAVLAGADQPGRLGAWITAGAELEDAGLVELTWRGGTVDAFTDRRPSDALVVVGGDLDAAAAQEEDGQRALALRLDLVDGLGELGVPLVVTGTGTERPPAEGEDTLDPLVAAVRDDRDLADRVSTVDNVEHLSGQIAAALGLAWELQEESGHYGLGRGADEPLPAMPPVRAPGVAVPLPEETGPADGTDDEGGDDGFVGDPAGDGATSTSAP</sequence>
<dbReference type="RefSeq" id="WP_141818582.1">
    <property type="nucleotide sequence ID" value="NZ_BAAAIL010000004.1"/>
</dbReference>
<keyword evidence="1" id="KW-0175">Coiled coil</keyword>
<proteinExistence type="predicted"/>
<name>A0A543KPP8_9MICO</name>
<dbReference type="AlphaFoldDB" id="A0A543KPP8"/>
<dbReference type="GO" id="GO:0055070">
    <property type="term" value="P:copper ion homeostasis"/>
    <property type="evidence" value="ECO:0007669"/>
    <property type="project" value="InterPro"/>
</dbReference>
<protein>
    <submittedName>
        <fullName evidence="3">Copper transport outer membrane protein MctB</fullName>
    </submittedName>
</protein>
<feature type="coiled-coil region" evidence="1">
    <location>
        <begin position="34"/>
        <end position="68"/>
    </location>
</feature>
<reference evidence="3 4" key="1">
    <citation type="submission" date="2019-06" db="EMBL/GenBank/DDBJ databases">
        <title>Sequencing the genomes of 1000 actinobacteria strains.</title>
        <authorList>
            <person name="Klenk H.-P."/>
        </authorList>
    </citation>
    <scope>NUCLEOTIDE SEQUENCE [LARGE SCALE GENOMIC DNA]</scope>
    <source>
        <strain evidence="3 4">DSM 12362</strain>
    </source>
</reference>
<dbReference type="GO" id="GO:0016020">
    <property type="term" value="C:membrane"/>
    <property type="evidence" value="ECO:0007669"/>
    <property type="project" value="InterPro"/>
</dbReference>
<dbReference type="InterPro" id="IPR021522">
    <property type="entry name" value="MctB"/>
</dbReference>
<evidence type="ECO:0000256" key="1">
    <source>
        <dbReference type="SAM" id="Coils"/>
    </source>
</evidence>
<evidence type="ECO:0000313" key="4">
    <source>
        <dbReference type="Proteomes" id="UP000315133"/>
    </source>
</evidence>
<dbReference type="OrthoDB" id="4350157at2"/>
<dbReference type="EMBL" id="VFPU01000001">
    <property type="protein sequence ID" value="TQM97049.1"/>
    <property type="molecule type" value="Genomic_DNA"/>
</dbReference>
<organism evidence="3 4">
    <name type="scientific">Ornithinimicrobium humiphilum</name>
    <dbReference type="NCBI Taxonomy" id="125288"/>
    <lineage>
        <taxon>Bacteria</taxon>
        <taxon>Bacillati</taxon>
        <taxon>Actinomycetota</taxon>
        <taxon>Actinomycetes</taxon>
        <taxon>Micrococcales</taxon>
        <taxon>Ornithinimicrobiaceae</taxon>
        <taxon>Ornithinimicrobium</taxon>
    </lineage>
</organism>